<keyword evidence="1" id="KW-1133">Transmembrane helix</keyword>
<dbReference type="EMBL" id="ANMU01000033">
    <property type="protein sequence ID" value="EMJ83954.1"/>
    <property type="molecule type" value="Genomic_DNA"/>
</dbReference>
<organism evidence="2 3">
    <name type="scientific">Leptospira borgpetersenii serovar Hardjo-bovis str. Sponselee</name>
    <dbReference type="NCBI Taxonomy" id="1303729"/>
    <lineage>
        <taxon>Bacteria</taxon>
        <taxon>Pseudomonadati</taxon>
        <taxon>Spirochaetota</taxon>
        <taxon>Spirochaetia</taxon>
        <taxon>Leptospirales</taxon>
        <taxon>Leptospiraceae</taxon>
        <taxon>Leptospira</taxon>
    </lineage>
</organism>
<keyword evidence="1" id="KW-0472">Membrane</keyword>
<comment type="caution">
    <text evidence="2">The sequence shown here is derived from an EMBL/GenBank/DDBJ whole genome shotgun (WGS) entry which is preliminary data.</text>
</comment>
<name>M6BWQ6_LEPBO</name>
<reference evidence="2 3" key="1">
    <citation type="submission" date="2013-01" db="EMBL/GenBank/DDBJ databases">
        <authorList>
            <person name="Harkins D.M."/>
            <person name="Durkin A.S."/>
            <person name="Brinkac L.M."/>
            <person name="Haft D.H."/>
            <person name="Selengut J.D."/>
            <person name="Sanka R."/>
            <person name="DePew J."/>
            <person name="Purushe J."/>
            <person name="Galloway R.L."/>
            <person name="Vinetz J.M."/>
            <person name="Sutton G.G."/>
            <person name="Nierman W.C."/>
            <person name="Fouts D.E."/>
        </authorList>
    </citation>
    <scope>NUCLEOTIDE SEQUENCE [LARGE SCALE GENOMIC DNA]</scope>
    <source>
        <strain evidence="2 3">Sponselee CDC</strain>
    </source>
</reference>
<feature type="transmembrane region" description="Helical" evidence="1">
    <location>
        <begin position="6"/>
        <end position="24"/>
    </location>
</feature>
<evidence type="ECO:0000256" key="1">
    <source>
        <dbReference type="SAM" id="Phobius"/>
    </source>
</evidence>
<proteinExistence type="predicted"/>
<dbReference type="Proteomes" id="UP000011873">
    <property type="component" value="Unassembled WGS sequence"/>
</dbReference>
<sequence length="129" mass="14619">MDSLYIHFILLIFYFYFSAATLAVDFSPNSKSVEGVLALIAEEHPEVKSLEYLMHSHKLHMEASGILPDPKIGVVYRNYPARNGYALNDRQLDTPTMTGVEFSVSQEFPFSGKLSSEQKFPNLRKGKQD</sequence>
<keyword evidence="1" id="KW-0812">Transmembrane</keyword>
<protein>
    <submittedName>
        <fullName evidence="2">Uncharacterized protein</fullName>
    </submittedName>
</protein>
<dbReference type="PATRIC" id="fig|1218567.3.peg.747"/>
<evidence type="ECO:0000313" key="2">
    <source>
        <dbReference type="EMBL" id="EMJ83954.1"/>
    </source>
</evidence>
<evidence type="ECO:0000313" key="3">
    <source>
        <dbReference type="Proteomes" id="UP000011873"/>
    </source>
</evidence>
<accession>M6BWQ6</accession>
<gene>
    <name evidence="2" type="ORF">LEP1GSC016_1268</name>
</gene>
<dbReference type="AlphaFoldDB" id="M6BWQ6"/>